<reference evidence="2 3" key="1">
    <citation type="journal article" date="2013" name="Front. Plant Sci.">
        <title>The Reference Genome of the Halophytic Plant Eutrema salsugineum.</title>
        <authorList>
            <person name="Yang R."/>
            <person name="Jarvis D.E."/>
            <person name="Chen H."/>
            <person name="Beilstein M.A."/>
            <person name="Grimwood J."/>
            <person name="Jenkins J."/>
            <person name="Shu S."/>
            <person name="Prochnik S."/>
            <person name="Xin M."/>
            <person name="Ma C."/>
            <person name="Schmutz J."/>
            <person name="Wing R.A."/>
            <person name="Mitchell-Olds T."/>
            <person name="Schumaker K.S."/>
            <person name="Wang X."/>
        </authorList>
    </citation>
    <scope>NUCLEOTIDE SEQUENCE [LARGE SCALE GENOMIC DNA]</scope>
</reference>
<gene>
    <name evidence="2" type="ORF">EUTSA_v10022921mg</name>
</gene>
<organism evidence="2 3">
    <name type="scientific">Eutrema salsugineum</name>
    <name type="common">Saltwater cress</name>
    <name type="synonym">Sisymbrium salsugineum</name>
    <dbReference type="NCBI Taxonomy" id="72664"/>
    <lineage>
        <taxon>Eukaryota</taxon>
        <taxon>Viridiplantae</taxon>
        <taxon>Streptophyta</taxon>
        <taxon>Embryophyta</taxon>
        <taxon>Tracheophyta</taxon>
        <taxon>Spermatophyta</taxon>
        <taxon>Magnoliopsida</taxon>
        <taxon>eudicotyledons</taxon>
        <taxon>Gunneridae</taxon>
        <taxon>Pentapetalae</taxon>
        <taxon>rosids</taxon>
        <taxon>malvids</taxon>
        <taxon>Brassicales</taxon>
        <taxon>Brassicaceae</taxon>
        <taxon>Eutremeae</taxon>
        <taxon>Eutrema</taxon>
    </lineage>
</organism>
<keyword evidence="3" id="KW-1185">Reference proteome</keyword>
<name>V4MEX7_EUTSA</name>
<dbReference type="Proteomes" id="UP000030689">
    <property type="component" value="Unassembled WGS sequence"/>
</dbReference>
<feature type="compositionally biased region" description="Basic and acidic residues" evidence="1">
    <location>
        <begin position="78"/>
        <end position="88"/>
    </location>
</feature>
<evidence type="ECO:0000313" key="2">
    <source>
        <dbReference type="EMBL" id="ESQ51063.1"/>
    </source>
</evidence>
<dbReference type="AlphaFoldDB" id="V4MEX7"/>
<dbReference type="KEGG" id="eus:EUTSA_v10022921mg"/>
<feature type="region of interest" description="Disordered" evidence="1">
    <location>
        <begin position="78"/>
        <end position="112"/>
    </location>
</feature>
<feature type="compositionally biased region" description="Low complexity" evidence="1">
    <location>
        <begin position="97"/>
        <end position="112"/>
    </location>
</feature>
<sequence>MMVGNSPYTTAANRHQAIQGLNTFLQTGETSGAMNFPLLLAQPPIQNTNTNGASSSSALAGVQRDAWYTPVADTKMEMAEQGTKRKIPDTAGEVNLSSSKKQTSTAAKNKEP</sequence>
<evidence type="ECO:0000313" key="3">
    <source>
        <dbReference type="Proteomes" id="UP000030689"/>
    </source>
</evidence>
<protein>
    <submittedName>
        <fullName evidence="2">Uncharacterized protein</fullName>
    </submittedName>
</protein>
<evidence type="ECO:0000256" key="1">
    <source>
        <dbReference type="SAM" id="MobiDB-lite"/>
    </source>
</evidence>
<dbReference type="Gramene" id="ESQ51063">
    <property type="protein sequence ID" value="ESQ51063"/>
    <property type="gene ID" value="EUTSA_v10022921mg"/>
</dbReference>
<proteinExistence type="predicted"/>
<accession>V4MEX7</accession>
<dbReference type="EMBL" id="KI517392">
    <property type="protein sequence ID" value="ESQ51063.1"/>
    <property type="molecule type" value="Genomic_DNA"/>
</dbReference>